<dbReference type="EMBL" id="JAIZTC010000004">
    <property type="protein sequence ID" value="MCA8380740.1"/>
    <property type="molecule type" value="Genomic_DNA"/>
</dbReference>
<sequence>MAGKLHKTEVAMRNVFLTFLVFFWLDGAARAEFASSGHVSYRDNVSLLESRCGYILGKNISSKIVDSSVNLNNGIVSFDFYLVMRLDRGVVRGKLSFSCFVAGSSVSGSGVANKATAADEIALEDSGGRYVRNIVWQKKYEGKGWGGTVAYVNSVYGDRETVRVPDYFLICPDAIYFPCFSFEVVGKRIGKKESDRIPVVLGGIEVVSLRSTAPETNEEDR</sequence>
<reference evidence="1" key="1">
    <citation type="submission" date="2023-08" db="EMBL/GenBank/DDBJ databases">
        <title>A collection of bacterial strains from the Burkholderia cepacia Research Laboratory and Repository.</title>
        <authorList>
            <person name="Lipuma J."/>
            <person name="Spilker T."/>
        </authorList>
    </citation>
    <scope>NUCLEOTIDE SEQUENCE</scope>
    <source>
        <strain evidence="1">AU0862</strain>
    </source>
</reference>
<gene>
    <name evidence="1" type="ORF">LGN22_17845</name>
</gene>
<dbReference type="RefSeq" id="WP_226134240.1">
    <property type="nucleotide sequence ID" value="NZ_JAIZTC010000004.1"/>
</dbReference>
<comment type="caution">
    <text evidence="1">The sequence shown here is derived from an EMBL/GenBank/DDBJ whole genome shotgun (WGS) entry which is preliminary data.</text>
</comment>
<dbReference type="AlphaFoldDB" id="A0AAW4TFZ0"/>
<organism evidence="1 2">
    <name type="scientific">Burkholderia cenocepacia</name>
    <dbReference type="NCBI Taxonomy" id="95486"/>
    <lineage>
        <taxon>Bacteria</taxon>
        <taxon>Pseudomonadati</taxon>
        <taxon>Pseudomonadota</taxon>
        <taxon>Betaproteobacteria</taxon>
        <taxon>Burkholderiales</taxon>
        <taxon>Burkholderiaceae</taxon>
        <taxon>Burkholderia</taxon>
        <taxon>Burkholderia cepacia complex</taxon>
    </lineage>
</organism>
<evidence type="ECO:0000313" key="2">
    <source>
        <dbReference type="Proteomes" id="UP001199070"/>
    </source>
</evidence>
<proteinExistence type="predicted"/>
<protein>
    <submittedName>
        <fullName evidence="1">Uncharacterized protein</fullName>
    </submittedName>
</protein>
<dbReference type="Proteomes" id="UP001199070">
    <property type="component" value="Unassembled WGS sequence"/>
</dbReference>
<name>A0AAW4TFZ0_9BURK</name>
<evidence type="ECO:0000313" key="1">
    <source>
        <dbReference type="EMBL" id="MCA8380740.1"/>
    </source>
</evidence>
<accession>A0AAW4TFZ0</accession>